<dbReference type="HOGENOM" id="CLU_154382_0_0_10"/>
<gene>
    <name evidence="2" type="ordered locus">Halhy_2605</name>
</gene>
<evidence type="ECO:0000313" key="2">
    <source>
        <dbReference type="EMBL" id="AEE50474.1"/>
    </source>
</evidence>
<dbReference type="KEGG" id="hhy:Halhy_2605"/>
<dbReference type="STRING" id="760192.Halhy_2605"/>
<keyword evidence="3" id="KW-1185">Reference proteome</keyword>
<proteinExistence type="predicted"/>
<name>F4KZN8_HALH1</name>
<organism evidence="2 3">
    <name type="scientific">Haliscomenobacter hydrossis (strain ATCC 27775 / DSM 1100 / LMG 10767 / O)</name>
    <dbReference type="NCBI Taxonomy" id="760192"/>
    <lineage>
        <taxon>Bacteria</taxon>
        <taxon>Pseudomonadati</taxon>
        <taxon>Bacteroidota</taxon>
        <taxon>Saprospiria</taxon>
        <taxon>Saprospirales</taxon>
        <taxon>Haliscomenobacteraceae</taxon>
        <taxon>Haliscomenobacter</taxon>
    </lineage>
</organism>
<protein>
    <recommendedName>
        <fullName evidence="1">DUF6565 domain-containing protein</fullName>
    </recommendedName>
</protein>
<dbReference type="AlphaFoldDB" id="F4KZN8"/>
<reference key="2">
    <citation type="submission" date="2011-04" db="EMBL/GenBank/DDBJ databases">
        <title>Complete sequence of chromosome of Haliscomenobacter hydrossis DSM 1100.</title>
        <authorList>
            <consortium name="US DOE Joint Genome Institute (JGI-PGF)"/>
            <person name="Lucas S."/>
            <person name="Han J."/>
            <person name="Lapidus A."/>
            <person name="Bruce D."/>
            <person name="Goodwin L."/>
            <person name="Pitluck S."/>
            <person name="Peters L."/>
            <person name="Kyrpides N."/>
            <person name="Mavromatis K."/>
            <person name="Ivanova N."/>
            <person name="Ovchinnikova G."/>
            <person name="Pagani I."/>
            <person name="Daligault H."/>
            <person name="Detter J.C."/>
            <person name="Han C."/>
            <person name="Land M."/>
            <person name="Hauser L."/>
            <person name="Markowitz V."/>
            <person name="Cheng J.-F."/>
            <person name="Hugenholtz P."/>
            <person name="Woyke T."/>
            <person name="Wu D."/>
            <person name="Verbarg S."/>
            <person name="Frueling A."/>
            <person name="Brambilla E."/>
            <person name="Klenk H.-P."/>
            <person name="Eisen J.A."/>
        </authorList>
    </citation>
    <scope>NUCLEOTIDE SEQUENCE</scope>
    <source>
        <strain>DSM 1100</strain>
    </source>
</reference>
<reference evidence="2 3" key="1">
    <citation type="journal article" date="2011" name="Stand. Genomic Sci.">
        <title>Complete genome sequence of Haliscomenobacter hydrossis type strain (O).</title>
        <authorList>
            <consortium name="US DOE Joint Genome Institute (JGI-PGF)"/>
            <person name="Daligault H."/>
            <person name="Lapidus A."/>
            <person name="Zeytun A."/>
            <person name="Nolan M."/>
            <person name="Lucas S."/>
            <person name="Del Rio T.G."/>
            <person name="Tice H."/>
            <person name="Cheng J.F."/>
            <person name="Tapia R."/>
            <person name="Han C."/>
            <person name="Goodwin L."/>
            <person name="Pitluck S."/>
            <person name="Liolios K."/>
            <person name="Pagani I."/>
            <person name="Ivanova N."/>
            <person name="Huntemann M."/>
            <person name="Mavromatis K."/>
            <person name="Mikhailova N."/>
            <person name="Pati A."/>
            <person name="Chen A."/>
            <person name="Palaniappan K."/>
            <person name="Land M."/>
            <person name="Hauser L."/>
            <person name="Brambilla E.M."/>
            <person name="Rohde M."/>
            <person name="Verbarg S."/>
            <person name="Goker M."/>
            <person name="Bristow J."/>
            <person name="Eisen J.A."/>
            <person name="Markowitz V."/>
            <person name="Hugenholtz P."/>
            <person name="Kyrpides N.C."/>
            <person name="Klenk H.P."/>
            <person name="Woyke T."/>
        </authorList>
    </citation>
    <scope>NUCLEOTIDE SEQUENCE [LARGE SCALE GENOMIC DNA]</scope>
    <source>
        <strain evidence="3">ATCC 27775 / DSM 1100 / LMG 10767 / O</strain>
    </source>
</reference>
<dbReference type="RefSeq" id="WP_013765022.1">
    <property type="nucleotide sequence ID" value="NC_015510.1"/>
</dbReference>
<accession>F4KZN8</accession>
<evidence type="ECO:0000259" key="1">
    <source>
        <dbReference type="Pfam" id="PF20203"/>
    </source>
</evidence>
<dbReference type="Pfam" id="PF20203">
    <property type="entry name" value="DUF6565"/>
    <property type="match status" value="1"/>
</dbReference>
<sequence>MRILLLCFCAFFLLHCSERQRMENRKDAYIRSFNKFIERVEKNAPGFTKADWETADEELDQWTGIKRHDIQEALTNEDEAFVNELESRFETAYAQYLKQRILNGIKETVKDAKKEIREGVEDLIEK</sequence>
<evidence type="ECO:0000313" key="3">
    <source>
        <dbReference type="Proteomes" id="UP000008461"/>
    </source>
</evidence>
<dbReference type="Proteomes" id="UP000008461">
    <property type="component" value="Chromosome"/>
</dbReference>
<dbReference type="EMBL" id="CP002691">
    <property type="protein sequence ID" value="AEE50474.1"/>
    <property type="molecule type" value="Genomic_DNA"/>
</dbReference>
<feature type="domain" description="DUF6565" evidence="1">
    <location>
        <begin position="40"/>
        <end position="125"/>
    </location>
</feature>
<dbReference type="InterPro" id="IPR046695">
    <property type="entry name" value="DUF6565"/>
</dbReference>